<dbReference type="EMBL" id="GBRH01218631">
    <property type="protein sequence ID" value="JAD79264.1"/>
    <property type="molecule type" value="Transcribed_RNA"/>
</dbReference>
<evidence type="ECO:0000256" key="1">
    <source>
        <dbReference type="SAM" id="Phobius"/>
    </source>
</evidence>
<proteinExistence type="predicted"/>
<evidence type="ECO:0000313" key="2">
    <source>
        <dbReference type="EMBL" id="JAD79264.1"/>
    </source>
</evidence>
<name>A0A0A9CSG2_ARUDO</name>
<organism evidence="2">
    <name type="scientific">Arundo donax</name>
    <name type="common">Giant reed</name>
    <name type="synonym">Donax arundinaceus</name>
    <dbReference type="NCBI Taxonomy" id="35708"/>
    <lineage>
        <taxon>Eukaryota</taxon>
        <taxon>Viridiplantae</taxon>
        <taxon>Streptophyta</taxon>
        <taxon>Embryophyta</taxon>
        <taxon>Tracheophyta</taxon>
        <taxon>Spermatophyta</taxon>
        <taxon>Magnoliopsida</taxon>
        <taxon>Liliopsida</taxon>
        <taxon>Poales</taxon>
        <taxon>Poaceae</taxon>
        <taxon>PACMAD clade</taxon>
        <taxon>Arundinoideae</taxon>
        <taxon>Arundineae</taxon>
        <taxon>Arundo</taxon>
    </lineage>
</organism>
<feature type="transmembrane region" description="Helical" evidence="1">
    <location>
        <begin position="17"/>
        <end position="36"/>
    </location>
</feature>
<keyword evidence="1" id="KW-1133">Transmembrane helix</keyword>
<keyword evidence="1" id="KW-0472">Membrane</keyword>
<reference evidence="2" key="2">
    <citation type="journal article" date="2015" name="Data Brief">
        <title>Shoot transcriptome of the giant reed, Arundo donax.</title>
        <authorList>
            <person name="Barrero R.A."/>
            <person name="Guerrero F.D."/>
            <person name="Moolhuijzen P."/>
            <person name="Goolsby J.A."/>
            <person name="Tidwell J."/>
            <person name="Bellgard S.E."/>
            <person name="Bellgard M.I."/>
        </authorList>
    </citation>
    <scope>NUCLEOTIDE SEQUENCE</scope>
    <source>
        <tissue evidence="2">Shoot tissue taken approximately 20 cm above the soil surface</tissue>
    </source>
</reference>
<keyword evidence="1" id="KW-0812">Transmembrane</keyword>
<protein>
    <submittedName>
        <fullName evidence="2">Uncharacterized protein</fullName>
    </submittedName>
</protein>
<sequence length="165" mass="18173">MDIIRHSYWHLKTSFDFILSAIYSFSTILPLINFATKDGLKTTLHYIALQALQVCNDDNQVNHGRSLVTTSGMPKPGSMVSRNTGACLYLGDGEKANLLSRRASTTFSSTIARFCPMQVRRPCPMHVHVRWLARCGHSVGEPVRTELAGVRAPGPRCPCRGAASI</sequence>
<reference evidence="2" key="1">
    <citation type="submission" date="2014-09" db="EMBL/GenBank/DDBJ databases">
        <authorList>
            <person name="Magalhaes I.L.F."/>
            <person name="Oliveira U."/>
            <person name="Santos F.R."/>
            <person name="Vidigal T.H.D.A."/>
            <person name="Brescovit A.D."/>
            <person name="Santos A.J."/>
        </authorList>
    </citation>
    <scope>NUCLEOTIDE SEQUENCE</scope>
    <source>
        <tissue evidence="2">Shoot tissue taken approximately 20 cm above the soil surface</tissue>
    </source>
</reference>
<accession>A0A0A9CSG2</accession>
<dbReference type="AlphaFoldDB" id="A0A0A9CSG2"/>